<dbReference type="Gene3D" id="2.20.25.110">
    <property type="entry name" value="S-adenosyl-L-methionine-dependent methyltransferases"/>
    <property type="match status" value="1"/>
</dbReference>
<dbReference type="OrthoDB" id="9811589at2"/>
<name>A0A419S5I8_9SPHI</name>
<reference evidence="1 2" key="1">
    <citation type="submission" date="2016-07" db="EMBL/GenBank/DDBJ databases">
        <title>Genome of Pelobium manganitolerans.</title>
        <authorList>
            <person name="Wu S."/>
            <person name="Wang G."/>
        </authorList>
    </citation>
    <scope>NUCLEOTIDE SEQUENCE [LARGE SCALE GENOMIC DNA]</scope>
    <source>
        <strain evidence="1 2">YS-25</strain>
    </source>
</reference>
<evidence type="ECO:0000313" key="1">
    <source>
        <dbReference type="EMBL" id="RKD16073.1"/>
    </source>
</evidence>
<dbReference type="SUPFAM" id="SSF53335">
    <property type="entry name" value="S-adenosyl-L-methionine-dependent methyltransferases"/>
    <property type="match status" value="1"/>
</dbReference>
<evidence type="ECO:0000313" key="2">
    <source>
        <dbReference type="Proteomes" id="UP000283433"/>
    </source>
</evidence>
<dbReference type="Proteomes" id="UP000283433">
    <property type="component" value="Unassembled WGS sequence"/>
</dbReference>
<dbReference type="AlphaFoldDB" id="A0A419S5I8"/>
<dbReference type="CDD" id="cd02440">
    <property type="entry name" value="AdoMet_MTases"/>
    <property type="match status" value="1"/>
</dbReference>
<keyword evidence="1" id="KW-0808">Transferase</keyword>
<keyword evidence="2" id="KW-1185">Reference proteome</keyword>
<organism evidence="1 2">
    <name type="scientific">Pelobium manganitolerans</name>
    <dbReference type="NCBI Taxonomy" id="1842495"/>
    <lineage>
        <taxon>Bacteria</taxon>
        <taxon>Pseudomonadati</taxon>
        <taxon>Bacteroidota</taxon>
        <taxon>Sphingobacteriia</taxon>
        <taxon>Sphingobacteriales</taxon>
        <taxon>Sphingobacteriaceae</taxon>
        <taxon>Pelobium</taxon>
    </lineage>
</organism>
<dbReference type="Pfam" id="PF13489">
    <property type="entry name" value="Methyltransf_23"/>
    <property type="match status" value="1"/>
</dbReference>
<protein>
    <submittedName>
        <fullName evidence="1">Methyltransferase</fullName>
    </submittedName>
</protein>
<dbReference type="InterPro" id="IPR029063">
    <property type="entry name" value="SAM-dependent_MTases_sf"/>
</dbReference>
<dbReference type="EMBL" id="MBTA01000023">
    <property type="protein sequence ID" value="RKD16073.1"/>
    <property type="molecule type" value="Genomic_DNA"/>
</dbReference>
<comment type="caution">
    <text evidence="1">The sequence shown here is derived from an EMBL/GenBank/DDBJ whole genome shotgun (WGS) entry which is preliminary data.</text>
</comment>
<keyword evidence="1" id="KW-0489">Methyltransferase</keyword>
<accession>A0A419S5I8</accession>
<sequence>MPKKWFQNWFNSPYYHILYKKRDDEEAELFIDNLCSFLKPKQDARMLDIACGRGRHAIYLNKKGFEVAGIDLSYSSIKFAQQFENKNLHFFVHDMRQPFYINYFDYAFNMFTSFGYFETDKDHIKALKSFKKALKKDGLLVLDYMNSQRIINHLVSREVKEVDDIQFNISRQVSNGKIVKSICFEHRNKDYAFKEEVKDYKQADFERLFEAAGLQIKNTFGDYQLNPFDLNQSDRLIFICTKKDA</sequence>
<proteinExistence type="predicted"/>
<dbReference type="RefSeq" id="WP_120181569.1">
    <property type="nucleotide sequence ID" value="NZ_MBTA01000023.1"/>
</dbReference>
<dbReference type="Gene3D" id="3.40.50.150">
    <property type="entry name" value="Vaccinia Virus protein VP39"/>
    <property type="match status" value="1"/>
</dbReference>
<dbReference type="GO" id="GO:0032259">
    <property type="term" value="P:methylation"/>
    <property type="evidence" value="ECO:0007669"/>
    <property type="project" value="UniProtKB-KW"/>
</dbReference>
<dbReference type="PANTHER" id="PTHR43861">
    <property type="entry name" value="TRANS-ACONITATE 2-METHYLTRANSFERASE-RELATED"/>
    <property type="match status" value="1"/>
</dbReference>
<gene>
    <name evidence="1" type="ORF">BCY91_04060</name>
</gene>
<dbReference type="GO" id="GO:0008168">
    <property type="term" value="F:methyltransferase activity"/>
    <property type="evidence" value="ECO:0007669"/>
    <property type="project" value="UniProtKB-KW"/>
</dbReference>